<dbReference type="AlphaFoldDB" id="A0A0L0FK44"/>
<keyword evidence="5" id="KW-1185">Reference proteome</keyword>
<dbReference type="PANTHER" id="PTHR45586">
    <property type="entry name" value="TPR REPEAT-CONTAINING PROTEIN PA4667"/>
    <property type="match status" value="1"/>
</dbReference>
<dbReference type="Gene3D" id="1.25.40.10">
    <property type="entry name" value="Tetratricopeptide repeat domain"/>
    <property type="match status" value="1"/>
</dbReference>
<dbReference type="InterPro" id="IPR011990">
    <property type="entry name" value="TPR-like_helical_dom_sf"/>
</dbReference>
<dbReference type="SMART" id="SM00028">
    <property type="entry name" value="TPR"/>
    <property type="match status" value="2"/>
</dbReference>
<keyword evidence="3" id="KW-0175">Coiled coil</keyword>
<dbReference type="InterPro" id="IPR051012">
    <property type="entry name" value="CellSynth/LPSAsmb/PSIAsmb"/>
</dbReference>
<dbReference type="InterPro" id="IPR019734">
    <property type="entry name" value="TPR_rpt"/>
</dbReference>
<evidence type="ECO:0000256" key="2">
    <source>
        <dbReference type="ARBA" id="ARBA00022803"/>
    </source>
</evidence>
<protein>
    <submittedName>
        <fullName evidence="4">Uncharacterized protein</fullName>
    </submittedName>
</protein>
<evidence type="ECO:0000313" key="5">
    <source>
        <dbReference type="Proteomes" id="UP000054560"/>
    </source>
</evidence>
<dbReference type="GeneID" id="25911586"/>
<keyword evidence="1" id="KW-0677">Repeat</keyword>
<dbReference type="Pfam" id="PF14559">
    <property type="entry name" value="TPR_19"/>
    <property type="match status" value="1"/>
</dbReference>
<proteinExistence type="predicted"/>
<name>A0A0L0FK44_9EUKA</name>
<organism evidence="4 5">
    <name type="scientific">Sphaeroforma arctica JP610</name>
    <dbReference type="NCBI Taxonomy" id="667725"/>
    <lineage>
        <taxon>Eukaryota</taxon>
        <taxon>Ichthyosporea</taxon>
        <taxon>Ichthyophonida</taxon>
        <taxon>Sphaeroforma</taxon>
    </lineage>
</organism>
<evidence type="ECO:0000256" key="1">
    <source>
        <dbReference type="ARBA" id="ARBA00022737"/>
    </source>
</evidence>
<dbReference type="SUPFAM" id="SSF48452">
    <property type="entry name" value="TPR-like"/>
    <property type="match status" value="1"/>
</dbReference>
<reference evidence="4 5" key="1">
    <citation type="submission" date="2011-02" db="EMBL/GenBank/DDBJ databases">
        <title>The Genome Sequence of Sphaeroforma arctica JP610.</title>
        <authorList>
            <consortium name="The Broad Institute Genome Sequencing Platform"/>
            <person name="Russ C."/>
            <person name="Cuomo C."/>
            <person name="Young S.K."/>
            <person name="Zeng Q."/>
            <person name="Gargeya S."/>
            <person name="Alvarado L."/>
            <person name="Berlin A."/>
            <person name="Chapman S.B."/>
            <person name="Chen Z."/>
            <person name="Freedman E."/>
            <person name="Gellesch M."/>
            <person name="Goldberg J."/>
            <person name="Griggs A."/>
            <person name="Gujja S."/>
            <person name="Heilman E."/>
            <person name="Heiman D."/>
            <person name="Howarth C."/>
            <person name="Mehta T."/>
            <person name="Neiman D."/>
            <person name="Pearson M."/>
            <person name="Roberts A."/>
            <person name="Saif S."/>
            <person name="Shea T."/>
            <person name="Shenoy N."/>
            <person name="Sisk P."/>
            <person name="Stolte C."/>
            <person name="Sykes S."/>
            <person name="White J."/>
            <person name="Yandava C."/>
            <person name="Burger G."/>
            <person name="Gray M.W."/>
            <person name="Holland P.W.H."/>
            <person name="King N."/>
            <person name="Lang F.B.F."/>
            <person name="Roger A.J."/>
            <person name="Ruiz-Trillo I."/>
            <person name="Haas B."/>
            <person name="Nusbaum C."/>
            <person name="Birren B."/>
        </authorList>
    </citation>
    <scope>NUCLEOTIDE SEQUENCE [LARGE SCALE GENOMIC DNA]</scope>
    <source>
        <strain evidence="4 5">JP610</strain>
    </source>
</reference>
<dbReference type="RefSeq" id="XP_014150315.1">
    <property type="nucleotide sequence ID" value="XM_014294840.1"/>
</dbReference>
<dbReference type="PANTHER" id="PTHR45586:SF1">
    <property type="entry name" value="LIPOPOLYSACCHARIDE ASSEMBLY PROTEIN B"/>
    <property type="match status" value="1"/>
</dbReference>
<gene>
    <name evidence="4" type="ORF">SARC_11082</name>
</gene>
<evidence type="ECO:0000313" key="4">
    <source>
        <dbReference type="EMBL" id="KNC76413.1"/>
    </source>
</evidence>
<dbReference type="Proteomes" id="UP000054560">
    <property type="component" value="Unassembled WGS sequence"/>
</dbReference>
<feature type="coiled-coil region" evidence="3">
    <location>
        <begin position="325"/>
        <end position="352"/>
    </location>
</feature>
<sequence>MFGVLRARPALSLLGARHFGSELIPKRWCVTPVRACNTMQVRTLTFARLRTAPHTLNQVDKNTLRRRWPLTCLGMGIGMFFALALSLNEAQAKLPDTSIADDDTLREFVSSLPECKLRERVYYYQGVVKDDNGELQAAEKYLRLALVEMPNSVRALLRLGKLLQKQGRMEEAKRYFEATTRHHAIAGLEPLARMAWIEDNDIYAASELYNALLKKGGGVSGMISAGEFVWRGVGDAKQAAQLFQALSHRYPDSVDALCAVATFLFEELGDTATALKYTQKAVTHMSDSATVLERRAKRSPAMSQKKVLEVCVLLRTFLLASGTDVEEMTAELAACEAAAHRYEEAARDVKRANLMLWRDKALTWKKDAALGTPQFDLKIDADFEFDL</sequence>
<dbReference type="EMBL" id="KQ243116">
    <property type="protein sequence ID" value="KNC76413.1"/>
    <property type="molecule type" value="Genomic_DNA"/>
</dbReference>
<accession>A0A0L0FK44</accession>
<keyword evidence="2" id="KW-0802">TPR repeat</keyword>
<evidence type="ECO:0000256" key="3">
    <source>
        <dbReference type="SAM" id="Coils"/>
    </source>
</evidence>